<dbReference type="RefSeq" id="XP_005769422.1">
    <property type="nucleotide sequence ID" value="XM_005769365.1"/>
</dbReference>
<feature type="compositionally biased region" description="Basic and acidic residues" evidence="1">
    <location>
        <begin position="76"/>
        <end position="89"/>
    </location>
</feature>
<evidence type="ECO:0000313" key="3">
    <source>
        <dbReference type="Proteomes" id="UP000013827"/>
    </source>
</evidence>
<reference evidence="2" key="2">
    <citation type="submission" date="2024-10" db="UniProtKB">
        <authorList>
            <consortium name="EnsemblProtists"/>
        </authorList>
    </citation>
    <scope>IDENTIFICATION</scope>
</reference>
<dbReference type="Pfam" id="PF05250">
    <property type="entry name" value="UPF0193"/>
    <property type="match status" value="1"/>
</dbReference>
<sequence length="167" mass="17786">MAEAAARRRSFTDADEARMFRSLQNVTGGHATVQRLGGPHSAAPLLYERERAPPGLPTQSSDEKKAALAAQNARAGKSESEAAEEKLSDEAAVAAARAARARPAGVASEEQQAAGLRAQIADEIAERQHFLDEMAALGRGDKSLLAQLRGEIAERVRDLARLDAMCL</sequence>
<dbReference type="OMA" id="ASIHEYC"/>
<protein>
    <submittedName>
        <fullName evidence="2">Uncharacterized protein</fullName>
    </submittedName>
</protein>
<reference evidence="3" key="1">
    <citation type="journal article" date="2013" name="Nature">
        <title>Pan genome of the phytoplankton Emiliania underpins its global distribution.</title>
        <authorList>
            <person name="Read B.A."/>
            <person name="Kegel J."/>
            <person name="Klute M.J."/>
            <person name="Kuo A."/>
            <person name="Lefebvre S.C."/>
            <person name="Maumus F."/>
            <person name="Mayer C."/>
            <person name="Miller J."/>
            <person name="Monier A."/>
            <person name="Salamov A."/>
            <person name="Young J."/>
            <person name="Aguilar M."/>
            <person name="Claverie J.M."/>
            <person name="Frickenhaus S."/>
            <person name="Gonzalez K."/>
            <person name="Herman E.K."/>
            <person name="Lin Y.C."/>
            <person name="Napier J."/>
            <person name="Ogata H."/>
            <person name="Sarno A.F."/>
            <person name="Shmutz J."/>
            <person name="Schroeder D."/>
            <person name="de Vargas C."/>
            <person name="Verret F."/>
            <person name="von Dassow P."/>
            <person name="Valentin K."/>
            <person name="Van de Peer Y."/>
            <person name="Wheeler G."/>
            <person name="Dacks J.B."/>
            <person name="Delwiche C.F."/>
            <person name="Dyhrman S.T."/>
            <person name="Glockner G."/>
            <person name="John U."/>
            <person name="Richards T."/>
            <person name="Worden A.Z."/>
            <person name="Zhang X."/>
            <person name="Grigoriev I.V."/>
            <person name="Allen A.E."/>
            <person name="Bidle K."/>
            <person name="Borodovsky M."/>
            <person name="Bowler C."/>
            <person name="Brownlee C."/>
            <person name="Cock J.M."/>
            <person name="Elias M."/>
            <person name="Gladyshev V.N."/>
            <person name="Groth M."/>
            <person name="Guda C."/>
            <person name="Hadaegh A."/>
            <person name="Iglesias-Rodriguez M.D."/>
            <person name="Jenkins J."/>
            <person name="Jones B.M."/>
            <person name="Lawson T."/>
            <person name="Leese F."/>
            <person name="Lindquist E."/>
            <person name="Lobanov A."/>
            <person name="Lomsadze A."/>
            <person name="Malik S.B."/>
            <person name="Marsh M.E."/>
            <person name="Mackinder L."/>
            <person name="Mock T."/>
            <person name="Mueller-Roeber B."/>
            <person name="Pagarete A."/>
            <person name="Parker M."/>
            <person name="Probert I."/>
            <person name="Quesneville H."/>
            <person name="Raines C."/>
            <person name="Rensing S.A."/>
            <person name="Riano-Pachon D.M."/>
            <person name="Richier S."/>
            <person name="Rokitta S."/>
            <person name="Shiraiwa Y."/>
            <person name="Soanes D.M."/>
            <person name="van der Giezen M."/>
            <person name="Wahlund T.M."/>
            <person name="Williams B."/>
            <person name="Wilson W."/>
            <person name="Wolfe G."/>
            <person name="Wurch L.L."/>
        </authorList>
    </citation>
    <scope>NUCLEOTIDE SEQUENCE</scope>
</reference>
<dbReference type="KEGG" id="ehx:EMIHUDRAFT_221336"/>
<dbReference type="HOGENOM" id="CLU_1597527_0_0_1"/>
<feature type="region of interest" description="Disordered" evidence="1">
    <location>
        <begin position="49"/>
        <end position="91"/>
    </location>
</feature>
<evidence type="ECO:0000313" key="2">
    <source>
        <dbReference type="EnsemblProtists" id="EOD04230"/>
    </source>
</evidence>
<keyword evidence="3" id="KW-1185">Reference proteome</keyword>
<dbReference type="GeneID" id="17250420"/>
<dbReference type="InterPro" id="IPR007914">
    <property type="entry name" value="UPF0193"/>
</dbReference>
<proteinExistence type="predicted"/>
<evidence type="ECO:0000256" key="1">
    <source>
        <dbReference type="SAM" id="MobiDB-lite"/>
    </source>
</evidence>
<name>A0A0D3HYZ5_EMIH1</name>
<accession>A0A0D3HYZ5</accession>
<dbReference type="PaxDb" id="2903-EOD04230"/>
<dbReference type="Proteomes" id="UP000013827">
    <property type="component" value="Unassembled WGS sequence"/>
</dbReference>
<dbReference type="EnsemblProtists" id="EOD04230">
    <property type="protein sequence ID" value="EOD04230"/>
    <property type="gene ID" value="EMIHUDRAFT_221336"/>
</dbReference>
<dbReference type="GeneID" id="17263140"/>
<dbReference type="AlphaFoldDB" id="A0A0D3HYZ5"/>
<dbReference type="PANTHER" id="PTHR28348">
    <property type="entry name" value="UPF0193 PROTEIN EVG1"/>
    <property type="match status" value="1"/>
</dbReference>
<dbReference type="RefSeq" id="XP_005756659.1">
    <property type="nucleotide sequence ID" value="XM_005756602.1"/>
</dbReference>
<organism evidence="2 3">
    <name type="scientific">Emiliania huxleyi (strain CCMP1516)</name>
    <dbReference type="NCBI Taxonomy" id="280463"/>
    <lineage>
        <taxon>Eukaryota</taxon>
        <taxon>Haptista</taxon>
        <taxon>Haptophyta</taxon>
        <taxon>Prymnesiophyceae</taxon>
        <taxon>Isochrysidales</taxon>
        <taxon>Noelaerhabdaceae</taxon>
        <taxon>Emiliania</taxon>
    </lineage>
</organism>
<dbReference type="PANTHER" id="PTHR28348:SF1">
    <property type="entry name" value="UPF0193 PROTEIN EVG1"/>
    <property type="match status" value="1"/>
</dbReference>
<dbReference type="EnsemblProtists" id="EOD16993">
    <property type="protein sequence ID" value="EOD16993"/>
    <property type="gene ID" value="EMIHUDRAFT_244599"/>
</dbReference>
<dbReference type="KEGG" id="ehx:EMIHUDRAFT_244599"/>